<name>A0A2U8FSI6_9BURK</name>
<keyword evidence="1" id="KW-0732">Signal</keyword>
<dbReference type="EMBL" id="CP029210">
    <property type="protein sequence ID" value="AWI53226.1"/>
    <property type="molecule type" value="Genomic_DNA"/>
</dbReference>
<sequence>MKTNALRLLLTVIALPLLLNLTACGSPCVDAGKGLQLPEVREAQRPKISRELMQPEKVDYSLNAGEKLHGWRVKLTGSP</sequence>
<evidence type="ECO:0000313" key="2">
    <source>
        <dbReference type="EMBL" id="AWI53226.1"/>
    </source>
</evidence>
<proteinExistence type="predicted"/>
<dbReference type="RefSeq" id="WP_109036055.1">
    <property type="nucleotide sequence ID" value="NZ_CP029210.1"/>
</dbReference>
<protein>
    <submittedName>
        <fullName evidence="2">Uncharacterized protein</fullName>
    </submittedName>
</protein>
<evidence type="ECO:0000313" key="3">
    <source>
        <dbReference type="Proteomes" id="UP000244892"/>
    </source>
</evidence>
<feature type="chain" id="PRO_5015960062" evidence="1">
    <location>
        <begin position="26"/>
        <end position="79"/>
    </location>
</feature>
<feature type="signal peptide" evidence="1">
    <location>
        <begin position="1"/>
        <end position="25"/>
    </location>
</feature>
<evidence type="ECO:0000256" key="1">
    <source>
        <dbReference type="SAM" id="SignalP"/>
    </source>
</evidence>
<keyword evidence="3" id="KW-1185">Reference proteome</keyword>
<dbReference type="AlphaFoldDB" id="A0A2U8FSI6"/>
<reference evidence="2 3" key="1">
    <citation type="submission" date="2018-05" db="EMBL/GenBank/DDBJ databases">
        <title>complete genome sequence of Aquabacterium olei NBRC 110486.</title>
        <authorList>
            <person name="Tang B."/>
            <person name="Chang J."/>
            <person name="Zhang L."/>
            <person name="Yang H."/>
        </authorList>
    </citation>
    <scope>NUCLEOTIDE SEQUENCE [LARGE SCALE GENOMIC DNA]</scope>
    <source>
        <strain evidence="2 3">NBRC 110486</strain>
    </source>
</reference>
<organism evidence="2 3">
    <name type="scientific">Aquabacterium olei</name>
    <dbReference type="NCBI Taxonomy" id="1296669"/>
    <lineage>
        <taxon>Bacteria</taxon>
        <taxon>Pseudomonadati</taxon>
        <taxon>Pseudomonadota</taxon>
        <taxon>Betaproteobacteria</taxon>
        <taxon>Burkholderiales</taxon>
        <taxon>Aquabacterium</taxon>
    </lineage>
</organism>
<accession>A0A2U8FSI6</accession>
<dbReference type="Proteomes" id="UP000244892">
    <property type="component" value="Chromosome"/>
</dbReference>
<gene>
    <name evidence="2" type="ORF">DEH84_07115</name>
</gene>
<dbReference type="KEGG" id="aon:DEH84_07115"/>